<organism evidence="2 3">
    <name type="scientific">Ascobolus immersus RN42</name>
    <dbReference type="NCBI Taxonomy" id="1160509"/>
    <lineage>
        <taxon>Eukaryota</taxon>
        <taxon>Fungi</taxon>
        <taxon>Dikarya</taxon>
        <taxon>Ascomycota</taxon>
        <taxon>Pezizomycotina</taxon>
        <taxon>Pezizomycetes</taxon>
        <taxon>Pezizales</taxon>
        <taxon>Ascobolaceae</taxon>
        <taxon>Ascobolus</taxon>
    </lineage>
</organism>
<accession>A0A3N4HUB1</accession>
<keyword evidence="3" id="KW-1185">Reference proteome</keyword>
<reference evidence="2 3" key="1">
    <citation type="journal article" date="2018" name="Nat. Ecol. Evol.">
        <title>Pezizomycetes genomes reveal the molecular basis of ectomycorrhizal truffle lifestyle.</title>
        <authorList>
            <person name="Murat C."/>
            <person name="Payen T."/>
            <person name="Noel B."/>
            <person name="Kuo A."/>
            <person name="Morin E."/>
            <person name="Chen J."/>
            <person name="Kohler A."/>
            <person name="Krizsan K."/>
            <person name="Balestrini R."/>
            <person name="Da Silva C."/>
            <person name="Montanini B."/>
            <person name="Hainaut M."/>
            <person name="Levati E."/>
            <person name="Barry K.W."/>
            <person name="Belfiori B."/>
            <person name="Cichocki N."/>
            <person name="Clum A."/>
            <person name="Dockter R.B."/>
            <person name="Fauchery L."/>
            <person name="Guy J."/>
            <person name="Iotti M."/>
            <person name="Le Tacon F."/>
            <person name="Lindquist E.A."/>
            <person name="Lipzen A."/>
            <person name="Malagnac F."/>
            <person name="Mello A."/>
            <person name="Molinier V."/>
            <person name="Miyauchi S."/>
            <person name="Poulain J."/>
            <person name="Riccioni C."/>
            <person name="Rubini A."/>
            <person name="Sitrit Y."/>
            <person name="Splivallo R."/>
            <person name="Traeger S."/>
            <person name="Wang M."/>
            <person name="Zifcakova L."/>
            <person name="Wipf D."/>
            <person name="Zambonelli A."/>
            <person name="Paolocci F."/>
            <person name="Nowrousian M."/>
            <person name="Ottonello S."/>
            <person name="Baldrian P."/>
            <person name="Spatafora J.W."/>
            <person name="Henrissat B."/>
            <person name="Nagy L.G."/>
            <person name="Aury J.M."/>
            <person name="Wincker P."/>
            <person name="Grigoriev I.V."/>
            <person name="Bonfante P."/>
            <person name="Martin F.M."/>
        </authorList>
    </citation>
    <scope>NUCLEOTIDE SEQUENCE [LARGE SCALE GENOMIC DNA]</scope>
    <source>
        <strain evidence="2 3">RN42</strain>
    </source>
</reference>
<evidence type="ECO:0000313" key="2">
    <source>
        <dbReference type="EMBL" id="RPA76088.1"/>
    </source>
</evidence>
<name>A0A3N4HUB1_ASCIM</name>
<dbReference type="Proteomes" id="UP000275078">
    <property type="component" value="Unassembled WGS sequence"/>
</dbReference>
<feature type="signal peptide" evidence="1">
    <location>
        <begin position="1"/>
        <end position="20"/>
    </location>
</feature>
<proteinExistence type="predicted"/>
<sequence>MKLTLSTVLALIAASPLANALPAPIYGASTDIDADFDKSAFMIGPICMGMPAACEAMNRNRWKPIASRPKRSVSSISEAEEAKVAALLSILSSEDKAARHWPFFRLTPTAQVTCAGEKCQKNGWKRSNDDVETAASKADSDKLAWPGFFNPWFPHLACKGIDCYKSSRPMPKRSVSNFDEDVEKDKAAFMPLIGPICLSPWGCGTSYNKLKYKYVPKKPKRAIANSDEEDEDVKTALIPWLINFMGPISDAYNPKSKRTVSNINELDEDVKAALMRWIPPLFPISDAMISSRPPSMYRTQPKPKRAVDTSDEVDEDDKAAFFPGFICLSPWGCGQNGKFKHLLTKPKRAVSNIDEDDEF</sequence>
<evidence type="ECO:0000313" key="3">
    <source>
        <dbReference type="Proteomes" id="UP000275078"/>
    </source>
</evidence>
<keyword evidence="1" id="KW-0732">Signal</keyword>
<protein>
    <submittedName>
        <fullName evidence="2">Uncharacterized protein</fullName>
    </submittedName>
</protein>
<dbReference type="AlphaFoldDB" id="A0A3N4HUB1"/>
<gene>
    <name evidence="2" type="ORF">BJ508DRAFT_11255</name>
</gene>
<evidence type="ECO:0000256" key="1">
    <source>
        <dbReference type="SAM" id="SignalP"/>
    </source>
</evidence>
<feature type="chain" id="PRO_5018075569" evidence="1">
    <location>
        <begin position="21"/>
        <end position="359"/>
    </location>
</feature>
<dbReference type="EMBL" id="ML119751">
    <property type="protein sequence ID" value="RPA76088.1"/>
    <property type="molecule type" value="Genomic_DNA"/>
</dbReference>